<proteinExistence type="predicted"/>
<protein>
    <submittedName>
        <fullName evidence="1">Uncharacterized protein</fullName>
    </submittedName>
</protein>
<dbReference type="Proteomes" id="UP000316621">
    <property type="component" value="Chromosome 4"/>
</dbReference>
<dbReference type="Gramene" id="RZC57095">
    <property type="protein sequence ID" value="RZC57095"/>
    <property type="gene ID" value="C5167_004399"/>
</dbReference>
<evidence type="ECO:0000313" key="2">
    <source>
        <dbReference type="Proteomes" id="UP000316621"/>
    </source>
</evidence>
<accession>A0A4Y7JBT8</accession>
<name>A0A4Y7JBT8_PAPSO</name>
<organism evidence="1 2">
    <name type="scientific">Papaver somniferum</name>
    <name type="common">Opium poppy</name>
    <dbReference type="NCBI Taxonomy" id="3469"/>
    <lineage>
        <taxon>Eukaryota</taxon>
        <taxon>Viridiplantae</taxon>
        <taxon>Streptophyta</taxon>
        <taxon>Embryophyta</taxon>
        <taxon>Tracheophyta</taxon>
        <taxon>Spermatophyta</taxon>
        <taxon>Magnoliopsida</taxon>
        <taxon>Ranunculales</taxon>
        <taxon>Papaveraceae</taxon>
        <taxon>Papaveroideae</taxon>
        <taxon>Papaver</taxon>
    </lineage>
</organism>
<sequence length="144" mass="15403">MNKKKTIGASKMMNRSANPIGDVWQGKNGARQVSLPLSPFLNNLGGGYADFSRNRAKQRLLQPKHLKRSTTQSIESCGVGGKPGGLCCFGTARQTLDELKLNEIDPSAILSHVDSGKFGPVSFGVFALLVTAEAGEIVMIRVNS</sequence>
<reference evidence="1 2" key="1">
    <citation type="journal article" date="2018" name="Science">
        <title>The opium poppy genome and morphinan production.</title>
        <authorList>
            <person name="Guo L."/>
            <person name="Winzer T."/>
            <person name="Yang X."/>
            <person name="Li Y."/>
            <person name="Ning Z."/>
            <person name="He Z."/>
            <person name="Teodor R."/>
            <person name="Lu Y."/>
            <person name="Bowser T.A."/>
            <person name="Graham I.A."/>
            <person name="Ye K."/>
        </authorList>
    </citation>
    <scope>NUCLEOTIDE SEQUENCE [LARGE SCALE GENOMIC DNA]</scope>
    <source>
        <strain evidence="2">cv. HN1</strain>
        <tissue evidence="1">Leaves</tissue>
    </source>
</reference>
<evidence type="ECO:0000313" key="1">
    <source>
        <dbReference type="EMBL" id="RZC57095.1"/>
    </source>
</evidence>
<dbReference type="AlphaFoldDB" id="A0A4Y7JBT8"/>
<gene>
    <name evidence="1" type="ORF">C5167_004399</name>
</gene>
<dbReference type="EMBL" id="CM010718">
    <property type="protein sequence ID" value="RZC57095.1"/>
    <property type="molecule type" value="Genomic_DNA"/>
</dbReference>
<keyword evidence="2" id="KW-1185">Reference proteome</keyword>